<dbReference type="Proteomes" id="UP000196573">
    <property type="component" value="Unassembled WGS sequence"/>
</dbReference>
<dbReference type="GO" id="GO:0008113">
    <property type="term" value="F:peptide-methionine (S)-S-oxide reductase activity"/>
    <property type="evidence" value="ECO:0007669"/>
    <property type="project" value="UniProtKB-UniRule"/>
</dbReference>
<dbReference type="InterPro" id="IPR036509">
    <property type="entry name" value="Met_Sox_Rdtase_MsrA_sf"/>
</dbReference>
<organism evidence="7 8">
    <name type="scientific">Parendozoicomonas haliclonae</name>
    <dbReference type="NCBI Taxonomy" id="1960125"/>
    <lineage>
        <taxon>Bacteria</taxon>
        <taxon>Pseudomonadati</taxon>
        <taxon>Pseudomonadota</taxon>
        <taxon>Gammaproteobacteria</taxon>
        <taxon>Oceanospirillales</taxon>
        <taxon>Endozoicomonadaceae</taxon>
        <taxon>Parendozoicomonas</taxon>
    </lineage>
</organism>
<feature type="active site" evidence="5">
    <location>
        <position position="51"/>
    </location>
</feature>
<dbReference type="Gene3D" id="3.30.1060.10">
    <property type="entry name" value="Peptide methionine sulphoxide reductase MsrA"/>
    <property type="match status" value="1"/>
</dbReference>
<dbReference type="GO" id="GO:0034599">
    <property type="term" value="P:cellular response to oxidative stress"/>
    <property type="evidence" value="ECO:0007669"/>
    <property type="project" value="TreeGrafter"/>
</dbReference>
<evidence type="ECO:0000256" key="3">
    <source>
        <dbReference type="ARBA" id="ARBA00047806"/>
    </source>
</evidence>
<dbReference type="RefSeq" id="WP_087113044.1">
    <property type="nucleotide sequence ID" value="NZ_CBCSCN010000017.1"/>
</dbReference>
<proteinExistence type="inferred from homology"/>
<dbReference type="GO" id="GO:0033744">
    <property type="term" value="F:L-methionine:thioredoxin-disulfide S-oxidoreductase activity"/>
    <property type="evidence" value="ECO:0007669"/>
    <property type="project" value="RHEA"/>
</dbReference>
<evidence type="ECO:0000313" key="8">
    <source>
        <dbReference type="Proteomes" id="UP000196573"/>
    </source>
</evidence>
<evidence type="ECO:0000256" key="1">
    <source>
        <dbReference type="ARBA" id="ARBA00005591"/>
    </source>
</evidence>
<evidence type="ECO:0000256" key="2">
    <source>
        <dbReference type="ARBA" id="ARBA00023002"/>
    </source>
</evidence>
<comment type="catalytic activity">
    <reaction evidence="4 5">
        <text>[thioredoxin]-disulfide + L-methionine + H2O = L-methionine (S)-S-oxide + [thioredoxin]-dithiol</text>
        <dbReference type="Rhea" id="RHEA:19993"/>
        <dbReference type="Rhea" id="RHEA-COMP:10698"/>
        <dbReference type="Rhea" id="RHEA-COMP:10700"/>
        <dbReference type="ChEBI" id="CHEBI:15377"/>
        <dbReference type="ChEBI" id="CHEBI:29950"/>
        <dbReference type="ChEBI" id="CHEBI:50058"/>
        <dbReference type="ChEBI" id="CHEBI:57844"/>
        <dbReference type="ChEBI" id="CHEBI:58772"/>
        <dbReference type="EC" id="1.8.4.11"/>
    </reaction>
</comment>
<dbReference type="FunFam" id="3.30.1060.10:FF:000001">
    <property type="entry name" value="Peptide methionine sulfoxide reductase MsrA"/>
    <property type="match status" value="1"/>
</dbReference>
<evidence type="ECO:0000313" key="7">
    <source>
        <dbReference type="EMBL" id="SMA50602.1"/>
    </source>
</evidence>
<dbReference type="EC" id="1.8.4.11" evidence="5"/>
<accession>A0A1X7AR36</accession>
<evidence type="ECO:0000259" key="6">
    <source>
        <dbReference type="Pfam" id="PF01625"/>
    </source>
</evidence>
<dbReference type="AlphaFoldDB" id="A0A1X7AR36"/>
<comment type="function">
    <text evidence="5">Has an important function as a repair enzyme for proteins that have been inactivated by oxidation. Catalyzes the reversible oxidation-reduction of methionine sulfoxide in proteins to methionine.</text>
</comment>
<dbReference type="OrthoDB" id="4174719at2"/>
<comment type="similarity">
    <text evidence="1 5">Belongs to the MsrA Met sulfoxide reductase family.</text>
</comment>
<dbReference type="PANTHER" id="PTHR42799:SF2">
    <property type="entry name" value="MITOCHONDRIAL PEPTIDE METHIONINE SULFOXIDE REDUCTASE"/>
    <property type="match status" value="1"/>
</dbReference>
<reference evidence="7 8" key="1">
    <citation type="submission" date="2017-03" db="EMBL/GenBank/DDBJ databases">
        <authorList>
            <person name="Afonso C.L."/>
            <person name="Miller P.J."/>
            <person name="Scott M.A."/>
            <person name="Spackman E."/>
            <person name="Goraichik I."/>
            <person name="Dimitrov K.M."/>
            <person name="Suarez D.L."/>
            <person name="Swayne D.E."/>
        </authorList>
    </citation>
    <scope>NUCLEOTIDE SEQUENCE [LARGE SCALE GENOMIC DNA]</scope>
    <source>
        <strain evidence="7">SB41UT1</strain>
    </source>
</reference>
<dbReference type="GO" id="GO:0005737">
    <property type="term" value="C:cytoplasm"/>
    <property type="evidence" value="ECO:0007669"/>
    <property type="project" value="TreeGrafter"/>
</dbReference>
<feature type="domain" description="Peptide methionine sulphoxide reductase MsrA" evidence="6">
    <location>
        <begin position="45"/>
        <end position="197"/>
    </location>
</feature>
<dbReference type="InterPro" id="IPR002569">
    <property type="entry name" value="Met_Sox_Rdtase_MsrA_dom"/>
</dbReference>
<dbReference type="Pfam" id="PF01625">
    <property type="entry name" value="PMSR"/>
    <property type="match status" value="1"/>
</dbReference>
<evidence type="ECO:0000256" key="5">
    <source>
        <dbReference type="HAMAP-Rule" id="MF_01401"/>
    </source>
</evidence>
<keyword evidence="8" id="KW-1185">Reference proteome</keyword>
<dbReference type="PANTHER" id="PTHR42799">
    <property type="entry name" value="MITOCHONDRIAL PEPTIDE METHIONINE SULFOXIDE REDUCTASE"/>
    <property type="match status" value="1"/>
</dbReference>
<gene>
    <name evidence="7" type="primary">msrA_2</name>
    <name evidence="5" type="synonym">msrA</name>
    <name evidence="7" type="ORF">EHSB41UT_04419</name>
</gene>
<dbReference type="HAMAP" id="MF_01401">
    <property type="entry name" value="MsrA"/>
    <property type="match status" value="1"/>
</dbReference>
<evidence type="ECO:0000256" key="4">
    <source>
        <dbReference type="ARBA" id="ARBA00048782"/>
    </source>
</evidence>
<sequence length="208" mass="23298">MAGKTEMITVEQALPGSAEPMQVTEEHVVFHRSLLPPWPDNMQVAVFGMGCFWGVERLFWQQPGVYLTMVGYAGGFTENPTYEQVCSGDTGHAEVVRVVFDPAEISYRQLLALFWEQHNPTQGMRQGNDIGTQYRSVIFTDSAEQEQQARESLERFQAGLAEQGLGTITTDIEPMAPFYYAETYHQQYLARNPEGYCGLKGTGVVCPI</sequence>
<dbReference type="SUPFAM" id="SSF55068">
    <property type="entry name" value="Peptide methionine sulfoxide reductase"/>
    <property type="match status" value="1"/>
</dbReference>
<dbReference type="EMBL" id="FWPT01000014">
    <property type="protein sequence ID" value="SMA50602.1"/>
    <property type="molecule type" value="Genomic_DNA"/>
</dbReference>
<comment type="catalytic activity">
    <reaction evidence="3 5">
        <text>L-methionyl-[protein] + [thioredoxin]-disulfide + H2O = L-methionyl-(S)-S-oxide-[protein] + [thioredoxin]-dithiol</text>
        <dbReference type="Rhea" id="RHEA:14217"/>
        <dbReference type="Rhea" id="RHEA-COMP:10698"/>
        <dbReference type="Rhea" id="RHEA-COMP:10700"/>
        <dbReference type="Rhea" id="RHEA-COMP:12313"/>
        <dbReference type="Rhea" id="RHEA-COMP:12315"/>
        <dbReference type="ChEBI" id="CHEBI:15377"/>
        <dbReference type="ChEBI" id="CHEBI:16044"/>
        <dbReference type="ChEBI" id="CHEBI:29950"/>
        <dbReference type="ChEBI" id="CHEBI:44120"/>
        <dbReference type="ChEBI" id="CHEBI:50058"/>
        <dbReference type="EC" id="1.8.4.11"/>
    </reaction>
</comment>
<dbReference type="NCBIfam" id="TIGR00401">
    <property type="entry name" value="msrA"/>
    <property type="match status" value="1"/>
</dbReference>
<protein>
    <recommendedName>
        <fullName evidence="5">Peptide methionine sulfoxide reductase MsrA</fullName>
        <shortName evidence="5">Protein-methionine-S-oxide reductase</shortName>
        <ecNumber evidence="5">1.8.4.11</ecNumber>
    </recommendedName>
    <alternativeName>
        <fullName evidence="5">Peptide-methionine (S)-S-oxide reductase</fullName>
        <shortName evidence="5">Peptide Met(O) reductase</shortName>
    </alternativeName>
</protein>
<keyword evidence="2 5" id="KW-0560">Oxidoreductase</keyword>
<dbReference type="InterPro" id="IPR050162">
    <property type="entry name" value="MsrA_MetSO_reductase"/>
</dbReference>
<name>A0A1X7AR36_9GAMM</name>